<dbReference type="AlphaFoldDB" id="A0A0V0J924"/>
<name>A0A0V0J924_SCHSO</name>
<proteinExistence type="predicted"/>
<accession>A0A0V0J924</accession>
<dbReference type="EMBL" id="GEEE01000254">
    <property type="protein sequence ID" value="JAP62971.1"/>
    <property type="molecule type" value="Transcribed_RNA"/>
</dbReference>
<dbReference type="EMBL" id="GEEE01000984">
    <property type="protein sequence ID" value="JAP62241.1"/>
    <property type="molecule type" value="Transcribed_RNA"/>
</dbReference>
<dbReference type="EMBL" id="GEEE01016905">
    <property type="protein sequence ID" value="JAP46320.1"/>
    <property type="molecule type" value="Transcribed_RNA"/>
</dbReference>
<organism evidence="1">
    <name type="scientific">Schistocephalus solidus</name>
    <name type="common">Tapeworm</name>
    <dbReference type="NCBI Taxonomy" id="70667"/>
    <lineage>
        <taxon>Eukaryota</taxon>
        <taxon>Metazoa</taxon>
        <taxon>Spiralia</taxon>
        <taxon>Lophotrochozoa</taxon>
        <taxon>Platyhelminthes</taxon>
        <taxon>Cestoda</taxon>
        <taxon>Eucestoda</taxon>
        <taxon>Diphyllobothriidea</taxon>
        <taxon>Diphyllobothriidae</taxon>
        <taxon>Schistocephalus</taxon>
    </lineage>
</organism>
<sequence length="105" mass="11812">MLLRQEHGVDGCVYLFEPHPFGSNLPLPIVSSESVYSAVISYLHSPNPDKERVLTNRFRQKIHPPIQSSQISARGEVTAHREISHTVGDFVVCSTVNHCLQTYLQ</sequence>
<dbReference type="EMBL" id="GEEE01006535">
    <property type="protein sequence ID" value="JAP56690.1"/>
    <property type="molecule type" value="Transcribed_RNA"/>
</dbReference>
<evidence type="ECO:0000313" key="1">
    <source>
        <dbReference type="EMBL" id="JAP62241.1"/>
    </source>
</evidence>
<gene>
    <name evidence="1" type="ORF">TR101373</name>
</gene>
<reference evidence="1" key="1">
    <citation type="submission" date="2016-01" db="EMBL/GenBank/DDBJ databases">
        <title>Reference transcriptome for the parasite Schistocephalus solidus: insights into the molecular evolution of parasitism.</title>
        <authorList>
            <person name="Hebert F.O."/>
            <person name="Grambauer S."/>
            <person name="Barber I."/>
            <person name="Landry C.R."/>
            <person name="Aubin-Horth N."/>
        </authorList>
    </citation>
    <scope>NUCLEOTIDE SEQUENCE</scope>
</reference>
<protein>
    <submittedName>
        <fullName evidence="1">Uncharacterized protein</fullName>
    </submittedName>
</protein>